<accession>A0A8S1FCH6</accession>
<keyword evidence="2" id="KW-1185">Reference proteome</keyword>
<evidence type="ECO:0000313" key="2">
    <source>
        <dbReference type="Proteomes" id="UP000494206"/>
    </source>
</evidence>
<gene>
    <name evidence="1" type="ORF">CBOVIS_LOCUS13065</name>
</gene>
<name>A0A8S1FCH6_9PELO</name>
<reference evidence="1 2" key="1">
    <citation type="submission" date="2020-04" db="EMBL/GenBank/DDBJ databases">
        <authorList>
            <person name="Laetsch R D."/>
            <person name="Stevens L."/>
            <person name="Kumar S."/>
            <person name="Blaxter L. M."/>
        </authorList>
    </citation>
    <scope>NUCLEOTIDE SEQUENCE [LARGE SCALE GENOMIC DNA]</scope>
</reference>
<sequence>MENQDILRRIIIAIRGYFILERAHQNGMPENRRAEEIRRMHAHLQQIIAESSNYNYNPNSRLSAYLQYAMQIVERLSNELATYDENNRTGI</sequence>
<dbReference type="Proteomes" id="UP000494206">
    <property type="component" value="Unassembled WGS sequence"/>
</dbReference>
<dbReference type="EMBL" id="CADEPM010000015">
    <property type="protein sequence ID" value="CAB3411690.1"/>
    <property type="molecule type" value="Genomic_DNA"/>
</dbReference>
<protein>
    <submittedName>
        <fullName evidence="1">Uncharacterized protein</fullName>
    </submittedName>
</protein>
<proteinExistence type="predicted"/>
<organism evidence="1 2">
    <name type="scientific">Caenorhabditis bovis</name>
    <dbReference type="NCBI Taxonomy" id="2654633"/>
    <lineage>
        <taxon>Eukaryota</taxon>
        <taxon>Metazoa</taxon>
        <taxon>Ecdysozoa</taxon>
        <taxon>Nematoda</taxon>
        <taxon>Chromadorea</taxon>
        <taxon>Rhabditida</taxon>
        <taxon>Rhabditina</taxon>
        <taxon>Rhabditomorpha</taxon>
        <taxon>Rhabditoidea</taxon>
        <taxon>Rhabditidae</taxon>
        <taxon>Peloderinae</taxon>
        <taxon>Caenorhabditis</taxon>
    </lineage>
</organism>
<evidence type="ECO:0000313" key="1">
    <source>
        <dbReference type="EMBL" id="CAB3411690.1"/>
    </source>
</evidence>
<dbReference type="AlphaFoldDB" id="A0A8S1FCH6"/>
<comment type="caution">
    <text evidence="1">The sequence shown here is derived from an EMBL/GenBank/DDBJ whole genome shotgun (WGS) entry which is preliminary data.</text>
</comment>